<reference evidence="5 6" key="1">
    <citation type="submission" date="2018-10" db="EMBL/GenBank/DDBJ databases">
        <title>Genomic Encyclopedia of Type Strains, Phase IV (KMG-IV): sequencing the most valuable type-strain genomes for metagenomic binning, comparative biology and taxonomic classification.</title>
        <authorList>
            <person name="Goeker M."/>
        </authorList>
    </citation>
    <scope>NUCLEOTIDE SEQUENCE [LARGE SCALE GENOMIC DNA]</scope>
    <source>
        <strain evidence="5 6">DSM 5079</strain>
    </source>
</reference>
<feature type="domain" description="Type I restriction modification DNA specificity" evidence="4">
    <location>
        <begin position="235"/>
        <end position="392"/>
    </location>
</feature>
<gene>
    <name evidence="5" type="ORF">C7387_3409</name>
</gene>
<dbReference type="EMBL" id="RBIZ01000005">
    <property type="protein sequence ID" value="RKR53931.1"/>
    <property type="molecule type" value="Genomic_DNA"/>
</dbReference>
<proteinExistence type="inferred from homology"/>
<evidence type="ECO:0000259" key="4">
    <source>
        <dbReference type="Pfam" id="PF01420"/>
    </source>
</evidence>
<organism evidence="5 6">
    <name type="scientific">Yokenella regensburgei</name>
    <dbReference type="NCBI Taxonomy" id="158877"/>
    <lineage>
        <taxon>Bacteria</taxon>
        <taxon>Pseudomonadati</taxon>
        <taxon>Pseudomonadota</taxon>
        <taxon>Gammaproteobacteria</taxon>
        <taxon>Enterobacterales</taxon>
        <taxon>Enterobacteriaceae</taxon>
        <taxon>Yokenella</taxon>
    </lineage>
</organism>
<dbReference type="Proteomes" id="UP000267341">
    <property type="component" value="Unassembled WGS sequence"/>
</dbReference>
<accession>A0ABX9RVJ5</accession>
<evidence type="ECO:0000313" key="6">
    <source>
        <dbReference type="Proteomes" id="UP000267341"/>
    </source>
</evidence>
<comment type="caution">
    <text evidence="5">The sequence shown here is derived from an EMBL/GenBank/DDBJ whole genome shotgun (WGS) entry which is preliminary data.</text>
</comment>
<dbReference type="Gene3D" id="3.90.220.20">
    <property type="entry name" value="DNA methylase specificity domains"/>
    <property type="match status" value="2"/>
</dbReference>
<dbReference type="PANTHER" id="PTHR30408">
    <property type="entry name" value="TYPE-1 RESTRICTION ENZYME ECOKI SPECIFICITY PROTEIN"/>
    <property type="match status" value="1"/>
</dbReference>
<evidence type="ECO:0000313" key="5">
    <source>
        <dbReference type="EMBL" id="RKR53931.1"/>
    </source>
</evidence>
<dbReference type="InterPro" id="IPR044946">
    <property type="entry name" value="Restrct_endonuc_typeI_TRD_sf"/>
</dbReference>
<feature type="domain" description="Type I restriction modification DNA specificity" evidence="4">
    <location>
        <begin position="22"/>
        <end position="199"/>
    </location>
</feature>
<dbReference type="Pfam" id="PF01420">
    <property type="entry name" value="Methylase_S"/>
    <property type="match status" value="2"/>
</dbReference>
<keyword evidence="3" id="KW-0238">DNA-binding</keyword>
<evidence type="ECO:0000256" key="2">
    <source>
        <dbReference type="ARBA" id="ARBA00022747"/>
    </source>
</evidence>
<dbReference type="SUPFAM" id="SSF116734">
    <property type="entry name" value="DNA methylase specificity domain"/>
    <property type="match status" value="2"/>
</dbReference>
<evidence type="ECO:0000256" key="1">
    <source>
        <dbReference type="ARBA" id="ARBA00010923"/>
    </source>
</evidence>
<keyword evidence="2" id="KW-0680">Restriction system</keyword>
<dbReference type="CDD" id="cd17279">
    <property type="entry name" value="RMtype1_S_BmuCF2ORF3362P_TRD1-CR1_like"/>
    <property type="match status" value="1"/>
</dbReference>
<dbReference type="PANTHER" id="PTHR30408:SF12">
    <property type="entry name" value="TYPE I RESTRICTION ENZYME MJAVIII SPECIFICITY SUBUNIT"/>
    <property type="match status" value="1"/>
</dbReference>
<dbReference type="InterPro" id="IPR052021">
    <property type="entry name" value="Type-I_RS_S_subunit"/>
</dbReference>
<dbReference type="GeneID" id="66905392"/>
<comment type="similarity">
    <text evidence="1">Belongs to the type-I restriction system S methylase family.</text>
</comment>
<protein>
    <submittedName>
        <fullName evidence="5">Type I restriction enzyme S subunit</fullName>
    </submittedName>
</protein>
<name>A0ABX9RVJ5_9ENTR</name>
<sequence length="458" mass="50153">MAKYKAYPEYKDSGVEFLGRVPTEWSVNSLKNIALIVNGSTPKSGVEEYWDGDINWITPTDLSQKSGVYLNDSQRKITNEGLNSCGTSLVPENTVILSTRAPIGSLAITGVQSCTNQGCKSLVVTNKESSLFLYYFLSISTSPLNNLGRGSTFLELSTEDLASFKVPMPNVGIGTIVSFLDHETAKIDALIEKQRQLIELLKEKRQAVISHAVTKGLNPDVPMKDSGVEWLGEVPEHWTVTRLGNHAIKIGSGKTPRGGSEIYLDEGVLFLRSQNIYDDGLRVGPSECVFIDIKTHNEMKGTHVLEGDILLNITGGSIGRSCIVPAPFVEANVNQHVCILRFTENIRDFISYAMKSSSTKEQIEACQVGGNREGLNFEQTSKINICLPPEEEIGAVLGYLKIRLPQLDILEKNAENIILLLQERRTALISAAVTGKIDVRDWVAPDAQDIAASQEATA</sequence>
<keyword evidence="6" id="KW-1185">Reference proteome</keyword>
<dbReference type="RefSeq" id="WP_120817140.1">
    <property type="nucleotide sequence ID" value="NZ_RBIZ01000005.1"/>
</dbReference>
<evidence type="ECO:0000256" key="3">
    <source>
        <dbReference type="ARBA" id="ARBA00023125"/>
    </source>
</evidence>
<dbReference type="InterPro" id="IPR000055">
    <property type="entry name" value="Restrct_endonuc_typeI_TRD"/>
</dbReference>